<name>A0AAF0XQV2_DAUCS</name>
<reference evidence="6" key="1">
    <citation type="journal article" date="2016" name="Nat. Genet.">
        <title>A high-quality carrot genome assembly provides new insights into carotenoid accumulation and asterid genome evolution.</title>
        <authorList>
            <person name="Iorizzo M."/>
            <person name="Ellison S."/>
            <person name="Senalik D."/>
            <person name="Zeng P."/>
            <person name="Satapoomin P."/>
            <person name="Huang J."/>
            <person name="Bowman M."/>
            <person name="Iovene M."/>
            <person name="Sanseverino W."/>
            <person name="Cavagnaro P."/>
            <person name="Yildiz M."/>
            <person name="Macko-Podgorni A."/>
            <person name="Moranska E."/>
            <person name="Grzebelus E."/>
            <person name="Grzebelus D."/>
            <person name="Ashrafi H."/>
            <person name="Zheng Z."/>
            <person name="Cheng S."/>
            <person name="Spooner D."/>
            <person name="Van Deynze A."/>
            <person name="Simon P."/>
        </authorList>
    </citation>
    <scope>NUCLEOTIDE SEQUENCE</scope>
    <source>
        <tissue evidence="6">Leaf</tissue>
    </source>
</reference>
<feature type="region of interest" description="Disordered" evidence="4">
    <location>
        <begin position="519"/>
        <end position="538"/>
    </location>
</feature>
<reference evidence="6" key="2">
    <citation type="submission" date="2022-03" db="EMBL/GenBank/DDBJ databases">
        <title>Draft title - Genomic analysis of global carrot germplasm unveils the trajectory of domestication and the origin of high carotenoid orange carrot.</title>
        <authorList>
            <person name="Iorizzo M."/>
            <person name="Ellison S."/>
            <person name="Senalik D."/>
            <person name="Macko-Podgorni A."/>
            <person name="Grzebelus D."/>
            <person name="Bostan H."/>
            <person name="Rolling W."/>
            <person name="Curaba J."/>
            <person name="Simon P."/>
        </authorList>
    </citation>
    <scope>NUCLEOTIDE SEQUENCE</scope>
    <source>
        <tissue evidence="6">Leaf</tissue>
    </source>
</reference>
<feature type="domain" description="Agenet" evidence="5">
    <location>
        <begin position="77"/>
        <end position="133"/>
    </location>
</feature>
<evidence type="ECO:0000259" key="5">
    <source>
        <dbReference type="SMART" id="SM00743"/>
    </source>
</evidence>
<dbReference type="CDD" id="cd20405">
    <property type="entry name" value="Tudor_Agenet_AtDUF_rpt1_3"/>
    <property type="match status" value="1"/>
</dbReference>
<protein>
    <recommendedName>
        <fullName evidence="5">Agenet domain-containing protein</fullName>
    </recommendedName>
</protein>
<evidence type="ECO:0000256" key="4">
    <source>
        <dbReference type="SAM" id="MobiDB-lite"/>
    </source>
</evidence>
<dbReference type="PANTHER" id="PTHR31917:SF153">
    <property type="entry name" value="DUF724 DOMAIN-CONTAINING PROTEIN 3-RELATED"/>
    <property type="match status" value="1"/>
</dbReference>
<dbReference type="PANTHER" id="PTHR31917">
    <property type="entry name" value="AGENET DOMAIN-CONTAINING PROTEIN-RELATED"/>
    <property type="match status" value="1"/>
</dbReference>
<organism evidence="6 7">
    <name type="scientific">Daucus carota subsp. sativus</name>
    <name type="common">Carrot</name>
    <dbReference type="NCBI Taxonomy" id="79200"/>
    <lineage>
        <taxon>Eukaryota</taxon>
        <taxon>Viridiplantae</taxon>
        <taxon>Streptophyta</taxon>
        <taxon>Embryophyta</taxon>
        <taxon>Tracheophyta</taxon>
        <taxon>Spermatophyta</taxon>
        <taxon>Magnoliopsida</taxon>
        <taxon>eudicotyledons</taxon>
        <taxon>Gunneridae</taxon>
        <taxon>Pentapetalae</taxon>
        <taxon>asterids</taxon>
        <taxon>campanulids</taxon>
        <taxon>Apiales</taxon>
        <taxon>Apiaceae</taxon>
        <taxon>Apioideae</taxon>
        <taxon>Scandiceae</taxon>
        <taxon>Daucinae</taxon>
        <taxon>Daucus</taxon>
        <taxon>Daucus sect. Daucus</taxon>
    </lineage>
</organism>
<keyword evidence="7" id="KW-1185">Reference proteome</keyword>
<dbReference type="EMBL" id="CP093350">
    <property type="protein sequence ID" value="WOH11547.1"/>
    <property type="molecule type" value="Genomic_DNA"/>
</dbReference>
<dbReference type="Pfam" id="PF05266">
    <property type="entry name" value="DUF724"/>
    <property type="match status" value="1"/>
</dbReference>
<dbReference type="AlphaFoldDB" id="A0AAF0XQV2"/>
<dbReference type="InterPro" id="IPR014002">
    <property type="entry name" value="Agenet_dom_plant"/>
</dbReference>
<gene>
    <name evidence="6" type="ORF">DCAR_0831036</name>
</gene>
<evidence type="ECO:0000313" key="6">
    <source>
        <dbReference type="EMBL" id="WOH11547.1"/>
    </source>
</evidence>
<dbReference type="InterPro" id="IPR008395">
    <property type="entry name" value="Agenet-like_dom"/>
</dbReference>
<feature type="domain" description="Agenet" evidence="5">
    <location>
        <begin position="1"/>
        <end position="73"/>
    </location>
</feature>
<keyword evidence="3" id="KW-0175">Coiled coil</keyword>
<sequence length="756" mass="85372">MHLDKGSEVEVTSDDDGFRGVWYVGKIVQPPRKSDDGFVEVEYNELVSEEDESKKLCERVHVSLVRPLPPVKIGEDDVFEVDDVVDVFHNDGWWVGVVEEVVGEDEFKVLFDDPPDRLSVKRQDVRLHLDWVEGKWEKPQKKNSKNKKEWCFHRYARFTREAICQLSSLHITLNDDAEKDTCVTDETINKECNAEEVDMSVKALKGVPTKNCETPPKKEKKKFMDQVMSLTPVSSSFFIFMITIMCVCDSSRPAMLSDHFRYARRQKTAKKQAGKSCTSTEKKDTSLNTEILETDHNAENVKEVNGVSAKNCETPPKKDQKNKSMDQELHTVDKFLILCFTMPTAIRDEPEIVSLCCSRLILLITNGSTQGDVSSKRKRGKQIGKGSMGGIRSLRKRIMEESCVNDEAEMNAVGDCQTQTELKDKSNGNHFQPSCNDSMKATADKKNTSGIHRHSDSLSETTIVPFPEDQANKTIPSKRVKRPKNKLPTENEGMCKLVEKTLPSQSQCVNANSKLDDFGTTPVATHDKADNTDGPIPGDSTLKNFKQADKNSELATSATVSIDNMENCENLPFIKCSPLWKTIESMEIYKKIQQKPHFSPLIKRPEETREGLAIAHMVNFSNLVERITKLQFSDPITVIESIVGALDELESNGFDVEFIRACLTQLLSKKQTGEELHKECRDIENEISDTLNEKEKVDEEITQLNQRMNELAAKLGDAVTRKEMKERVISTLKSKLASKDVQGLQLEFQNIVSSFL</sequence>
<dbReference type="Pfam" id="PF05641">
    <property type="entry name" value="Agenet"/>
    <property type="match status" value="1"/>
</dbReference>
<feature type="coiled-coil region" evidence="3">
    <location>
        <begin position="673"/>
        <end position="721"/>
    </location>
</feature>
<evidence type="ECO:0000256" key="1">
    <source>
        <dbReference type="ARBA" id="ARBA00022448"/>
    </source>
</evidence>
<dbReference type="InterPro" id="IPR007930">
    <property type="entry name" value="DUF724"/>
</dbReference>
<evidence type="ECO:0000256" key="3">
    <source>
        <dbReference type="SAM" id="Coils"/>
    </source>
</evidence>
<keyword evidence="1" id="KW-0813">Transport</keyword>
<keyword evidence="2" id="KW-0341">Growth regulation</keyword>
<proteinExistence type="predicted"/>
<evidence type="ECO:0000313" key="7">
    <source>
        <dbReference type="Proteomes" id="UP000077755"/>
    </source>
</evidence>
<accession>A0AAF0XQV2</accession>
<dbReference type="SMART" id="SM00743">
    <property type="entry name" value="Agenet"/>
    <property type="match status" value="2"/>
</dbReference>
<evidence type="ECO:0000256" key="2">
    <source>
        <dbReference type="ARBA" id="ARBA00022604"/>
    </source>
</evidence>
<dbReference type="Proteomes" id="UP000077755">
    <property type="component" value="Chromosome 8"/>
</dbReference>